<name>A0A292YET4_9BACT</name>
<evidence type="ECO:0000313" key="2">
    <source>
        <dbReference type="Proteomes" id="UP000217944"/>
    </source>
</evidence>
<gene>
    <name evidence="1" type="ORF">LNAT_P1048</name>
</gene>
<protein>
    <submittedName>
        <fullName evidence="1">Uncharacterized protein</fullName>
    </submittedName>
</protein>
<comment type="caution">
    <text evidence="1">The sequence shown here is derived from an EMBL/GenBank/DDBJ whole genome shotgun (WGS) entry which is preliminary data.</text>
</comment>
<proteinExistence type="predicted"/>
<dbReference type="AlphaFoldDB" id="A0A292YET4"/>
<keyword evidence="2" id="KW-1185">Reference proteome</keyword>
<reference evidence="1 2" key="1">
    <citation type="journal article" date="2017" name="Syst. Appl. Microbiol.">
        <title>Lebetimonas natsushimae sp. nov., a novel strictly anaerobic, moderately thermophilic chemoautotroph isolated from a deep-sea hydrothermal vent polychaete nest in the Mid-Okinawa Trough.</title>
        <authorList>
            <person name="Nagata R."/>
            <person name="Takaki Y."/>
            <person name="Tame A."/>
            <person name="Nunoura T."/>
            <person name="Muto H."/>
            <person name="Mino S."/>
            <person name="Sawayama S."/>
            <person name="Takai K."/>
            <person name="Nakagawa S."/>
        </authorList>
    </citation>
    <scope>NUCLEOTIDE SEQUENCE [LARGE SCALE GENOMIC DNA]</scope>
    <source>
        <strain evidence="1 2">HS1857</strain>
    </source>
</reference>
<organism evidence="1 2">
    <name type="scientific">Lebetimonas natsushimae</name>
    <dbReference type="NCBI Taxonomy" id="1936991"/>
    <lineage>
        <taxon>Bacteria</taxon>
        <taxon>Pseudomonadati</taxon>
        <taxon>Campylobacterota</taxon>
        <taxon>Epsilonproteobacteria</taxon>
        <taxon>Nautiliales</taxon>
        <taxon>Nautiliaceae</taxon>
        <taxon>Lebetimonas</taxon>
    </lineage>
</organism>
<dbReference type="Proteomes" id="UP000217944">
    <property type="component" value="Unassembled WGS sequence"/>
</dbReference>
<evidence type="ECO:0000313" key="1">
    <source>
        <dbReference type="EMBL" id="GAX87751.1"/>
    </source>
</evidence>
<accession>A0A292YET4</accession>
<dbReference type="EMBL" id="BDME01000002">
    <property type="protein sequence ID" value="GAX87751.1"/>
    <property type="molecule type" value="Genomic_DNA"/>
</dbReference>
<sequence length="87" mass="9486">MSKIKFRAIPTKKAKALSNNTAKKIFIKLISNVILGVSGKSKMLSHRAKAAFALIGIVGYEKKGINDKNEAILINKSRKVTVFTGVK</sequence>